<evidence type="ECO:0000256" key="10">
    <source>
        <dbReference type="PROSITE-ProRule" id="PRU00076"/>
    </source>
</evidence>
<dbReference type="FunFam" id="3.10.100.10:FF:000002">
    <property type="entry name" value="Hyaluronan proteoglycan link protein 1"/>
    <property type="match status" value="1"/>
</dbReference>
<dbReference type="GO" id="GO:0005540">
    <property type="term" value="F:hyaluronic acid binding"/>
    <property type="evidence" value="ECO:0007669"/>
    <property type="project" value="InterPro"/>
</dbReference>
<dbReference type="InterPro" id="IPR011004">
    <property type="entry name" value="Trimer_LpxA-like_sf"/>
</dbReference>
<keyword evidence="21" id="KW-1185">Reference proteome</keyword>
<feature type="region of interest" description="Disordered" evidence="13">
    <location>
        <begin position="608"/>
        <end position="639"/>
    </location>
</feature>
<dbReference type="PROSITE" id="PS00615">
    <property type="entry name" value="C_TYPE_LECTIN_1"/>
    <property type="match status" value="1"/>
</dbReference>
<dbReference type="PROSITE" id="PS50835">
    <property type="entry name" value="IG_LIKE"/>
    <property type="match status" value="1"/>
</dbReference>
<evidence type="ECO:0000256" key="11">
    <source>
        <dbReference type="PROSITE-ProRule" id="PRU00302"/>
    </source>
</evidence>
<dbReference type="InterPro" id="IPR007110">
    <property type="entry name" value="Ig-like_dom"/>
</dbReference>
<dbReference type="CDD" id="cd03517">
    <property type="entry name" value="Link_domain_CSPGs_modules_1_3"/>
    <property type="match status" value="1"/>
</dbReference>
<dbReference type="SUPFAM" id="SSF57535">
    <property type="entry name" value="Complement control module/SCR domain"/>
    <property type="match status" value="1"/>
</dbReference>
<feature type="region of interest" description="Disordered" evidence="13">
    <location>
        <begin position="1168"/>
        <end position="1209"/>
    </location>
</feature>
<dbReference type="PROSITE" id="PS50963">
    <property type="entry name" value="LINK_2"/>
    <property type="match status" value="2"/>
</dbReference>
<feature type="compositionally biased region" description="Polar residues" evidence="13">
    <location>
        <begin position="608"/>
        <end position="635"/>
    </location>
</feature>
<dbReference type="Pfam" id="PF07686">
    <property type="entry name" value="V-set"/>
    <property type="match status" value="1"/>
</dbReference>
<dbReference type="InterPro" id="IPR036179">
    <property type="entry name" value="Ig-like_dom_sf"/>
</dbReference>
<dbReference type="OrthoDB" id="441660at2759"/>
<feature type="domain" description="EGF-like" evidence="15">
    <location>
        <begin position="1263"/>
        <end position="1299"/>
    </location>
</feature>
<dbReference type="SMART" id="SM00406">
    <property type="entry name" value="IGv"/>
    <property type="match status" value="1"/>
</dbReference>
<dbReference type="GO" id="GO:0010001">
    <property type="term" value="P:glial cell differentiation"/>
    <property type="evidence" value="ECO:0007669"/>
    <property type="project" value="TreeGrafter"/>
</dbReference>
<organism evidence="20 21">
    <name type="scientific">Anabas testudineus</name>
    <name type="common">Climbing perch</name>
    <name type="synonym">Anthias testudineus</name>
    <dbReference type="NCBI Taxonomy" id="64144"/>
    <lineage>
        <taxon>Eukaryota</taxon>
        <taxon>Metazoa</taxon>
        <taxon>Chordata</taxon>
        <taxon>Craniata</taxon>
        <taxon>Vertebrata</taxon>
        <taxon>Euteleostomi</taxon>
        <taxon>Actinopterygii</taxon>
        <taxon>Neopterygii</taxon>
        <taxon>Teleostei</taxon>
        <taxon>Neoteleostei</taxon>
        <taxon>Acanthomorphata</taxon>
        <taxon>Anabantaria</taxon>
        <taxon>Anabantiformes</taxon>
        <taxon>Anabantoidei</taxon>
        <taxon>Anabantidae</taxon>
        <taxon>Anabas</taxon>
    </lineage>
</organism>
<evidence type="ECO:0000256" key="5">
    <source>
        <dbReference type="ARBA" id="ARBA00022737"/>
    </source>
</evidence>
<dbReference type="InterPro" id="IPR000742">
    <property type="entry name" value="EGF"/>
</dbReference>
<dbReference type="Pfam" id="PF00193">
    <property type="entry name" value="Xlink"/>
    <property type="match status" value="2"/>
</dbReference>
<evidence type="ECO:0000256" key="3">
    <source>
        <dbReference type="ARBA" id="ARBA00022536"/>
    </source>
</evidence>
<feature type="domain" description="Ig-like" evidence="17">
    <location>
        <begin position="44"/>
        <end position="159"/>
    </location>
</feature>
<feature type="compositionally biased region" description="Polar residues" evidence="13">
    <location>
        <begin position="526"/>
        <end position="542"/>
    </location>
</feature>
<dbReference type="FunFam" id="3.10.100.10:FF:000011">
    <property type="entry name" value="Aggrecan core protein"/>
    <property type="match status" value="1"/>
</dbReference>
<evidence type="ECO:0000256" key="4">
    <source>
        <dbReference type="ARBA" id="ARBA00022729"/>
    </source>
</evidence>
<dbReference type="PROSITE" id="PS50923">
    <property type="entry name" value="SUSHI"/>
    <property type="match status" value="1"/>
</dbReference>
<dbReference type="OMA" id="HTSEFER"/>
<dbReference type="PROSITE" id="PS50041">
    <property type="entry name" value="C_TYPE_LECTIN_2"/>
    <property type="match status" value="1"/>
</dbReference>
<feature type="disulfide bond" evidence="11">
    <location>
        <begin position="1461"/>
        <end position="1488"/>
    </location>
</feature>
<evidence type="ECO:0000259" key="19">
    <source>
        <dbReference type="PROSITE" id="PS50963"/>
    </source>
</evidence>
<feature type="signal peptide" evidence="14">
    <location>
        <begin position="1"/>
        <end position="24"/>
    </location>
</feature>
<dbReference type="STRING" id="64144.ENSATEP00000015029"/>
<dbReference type="PRINTS" id="PR01265">
    <property type="entry name" value="LINKMODULE"/>
</dbReference>
<feature type="compositionally biased region" description="Low complexity" evidence="13">
    <location>
        <begin position="428"/>
        <end position="439"/>
    </location>
</feature>
<evidence type="ECO:0000256" key="8">
    <source>
        <dbReference type="ARBA" id="ARBA00023180"/>
    </source>
</evidence>
<feature type="compositionally biased region" description="Polar residues" evidence="13">
    <location>
        <begin position="708"/>
        <end position="729"/>
    </location>
</feature>
<dbReference type="GO" id="GO:0007155">
    <property type="term" value="P:cell adhesion"/>
    <property type="evidence" value="ECO:0007669"/>
    <property type="project" value="InterPro"/>
</dbReference>
<dbReference type="InterPro" id="IPR000538">
    <property type="entry name" value="Link_dom"/>
</dbReference>
<dbReference type="CDD" id="cd00054">
    <property type="entry name" value="EGF_CA"/>
    <property type="match status" value="1"/>
</dbReference>
<feature type="domain" description="Link" evidence="19">
    <location>
        <begin position="261"/>
        <end position="358"/>
    </location>
</feature>
<feature type="disulfide bond" evidence="12">
    <location>
        <begin position="305"/>
        <end position="326"/>
    </location>
</feature>
<evidence type="ECO:0008006" key="22">
    <source>
        <dbReference type="Google" id="ProtNLM"/>
    </source>
</evidence>
<dbReference type="InterPro" id="IPR003599">
    <property type="entry name" value="Ig_sub"/>
</dbReference>
<feature type="disulfide bond" evidence="12">
    <location>
        <begin position="207"/>
        <end position="228"/>
    </location>
</feature>
<dbReference type="InterPro" id="IPR035976">
    <property type="entry name" value="Sushi/SCR/CCP_sf"/>
</dbReference>
<dbReference type="InterPro" id="IPR000436">
    <property type="entry name" value="Sushi_SCR_CCP_dom"/>
</dbReference>
<dbReference type="SUPFAM" id="SSF48726">
    <property type="entry name" value="Immunoglobulin"/>
    <property type="match status" value="1"/>
</dbReference>
<evidence type="ECO:0000259" key="15">
    <source>
        <dbReference type="PROSITE" id="PS50026"/>
    </source>
</evidence>
<feature type="region of interest" description="Disordered" evidence="13">
    <location>
        <begin position="457"/>
        <end position="485"/>
    </location>
</feature>
<evidence type="ECO:0000256" key="14">
    <source>
        <dbReference type="SAM" id="SignalP"/>
    </source>
</evidence>
<feature type="region of interest" description="Disordered" evidence="13">
    <location>
        <begin position="758"/>
        <end position="777"/>
    </location>
</feature>
<feature type="domain" description="C-type lectin" evidence="16">
    <location>
        <begin position="1312"/>
        <end position="1426"/>
    </location>
</feature>
<gene>
    <name evidence="20" type="primary">BCAN</name>
</gene>
<dbReference type="Proteomes" id="UP000265040">
    <property type="component" value="Chromosome 11"/>
</dbReference>
<dbReference type="FunFam" id="2.10.25.10:FF:000012">
    <property type="entry name" value="Delta-like protein"/>
    <property type="match status" value="1"/>
</dbReference>
<keyword evidence="4 14" id="KW-0732">Signal</keyword>
<keyword evidence="6" id="KW-0654">Proteoglycan</keyword>
<proteinExistence type="predicted"/>
<evidence type="ECO:0000256" key="1">
    <source>
        <dbReference type="ARBA" id="ARBA00004613"/>
    </source>
</evidence>
<dbReference type="GO" id="GO:0007417">
    <property type="term" value="P:central nervous system development"/>
    <property type="evidence" value="ECO:0007669"/>
    <property type="project" value="TreeGrafter"/>
</dbReference>
<dbReference type="PANTHER" id="PTHR22804:SF41">
    <property type="entry name" value="BREVICAN CORE PROTEIN"/>
    <property type="match status" value="1"/>
</dbReference>
<evidence type="ECO:0000256" key="7">
    <source>
        <dbReference type="ARBA" id="ARBA00023157"/>
    </source>
</evidence>
<dbReference type="InParanoid" id="A0A3Q1I607"/>
<dbReference type="GO" id="GO:0001501">
    <property type="term" value="P:skeletal system development"/>
    <property type="evidence" value="ECO:0007669"/>
    <property type="project" value="TreeGrafter"/>
</dbReference>
<dbReference type="Gene3D" id="2.10.25.10">
    <property type="entry name" value="Laminin"/>
    <property type="match status" value="1"/>
</dbReference>
<dbReference type="PROSITE" id="PS01241">
    <property type="entry name" value="LINK_1"/>
    <property type="match status" value="1"/>
</dbReference>
<comment type="caution">
    <text evidence="10">Lacks conserved residue(s) required for the propagation of feature annotation.</text>
</comment>
<feature type="disulfide bond" evidence="11">
    <location>
        <begin position="1432"/>
        <end position="1475"/>
    </location>
</feature>
<dbReference type="GO" id="GO:0005615">
    <property type="term" value="C:extracellular space"/>
    <property type="evidence" value="ECO:0007669"/>
    <property type="project" value="TreeGrafter"/>
</dbReference>
<dbReference type="InterPro" id="IPR016186">
    <property type="entry name" value="C-type_lectin-like/link_sf"/>
</dbReference>
<dbReference type="SMART" id="SM00445">
    <property type="entry name" value="LINK"/>
    <property type="match status" value="2"/>
</dbReference>
<dbReference type="Gene3D" id="3.10.100.10">
    <property type="entry name" value="Mannose-Binding Protein A, subunit A"/>
    <property type="match status" value="3"/>
</dbReference>
<dbReference type="InterPro" id="IPR016187">
    <property type="entry name" value="CTDL_fold"/>
</dbReference>
<keyword evidence="2" id="KW-0964">Secreted</keyword>
<reference evidence="20" key="2">
    <citation type="submission" date="2025-08" db="UniProtKB">
        <authorList>
            <consortium name="Ensembl"/>
        </authorList>
    </citation>
    <scope>IDENTIFICATION</scope>
</reference>
<keyword evidence="3 10" id="KW-0245">EGF-like domain</keyword>
<dbReference type="Gene3D" id="2.160.10.10">
    <property type="entry name" value="Hexapeptide repeat proteins"/>
    <property type="match status" value="1"/>
</dbReference>
<dbReference type="GO" id="GO:0002052">
    <property type="term" value="P:positive regulation of neuroblast proliferation"/>
    <property type="evidence" value="ECO:0007669"/>
    <property type="project" value="TreeGrafter"/>
</dbReference>
<feature type="region of interest" description="Disordered" evidence="13">
    <location>
        <begin position="418"/>
        <end position="444"/>
    </location>
</feature>
<feature type="compositionally biased region" description="Polar residues" evidence="13">
    <location>
        <begin position="510"/>
        <end position="520"/>
    </location>
</feature>
<dbReference type="Pfam" id="PF00084">
    <property type="entry name" value="Sushi"/>
    <property type="match status" value="1"/>
</dbReference>
<evidence type="ECO:0000256" key="2">
    <source>
        <dbReference type="ARBA" id="ARBA00022525"/>
    </source>
</evidence>
<feature type="chain" id="PRO_5018660838" description="Brevican" evidence="14">
    <location>
        <begin position="25"/>
        <end position="1525"/>
    </location>
</feature>
<feature type="domain" description="Link" evidence="19">
    <location>
        <begin position="161"/>
        <end position="256"/>
    </location>
</feature>
<dbReference type="PANTHER" id="PTHR22804">
    <property type="entry name" value="AGGRECAN/VERSICAN PROTEOGLYCAN"/>
    <property type="match status" value="1"/>
</dbReference>
<dbReference type="Pfam" id="PF00059">
    <property type="entry name" value="Lectin_C"/>
    <property type="match status" value="1"/>
</dbReference>
<accession>A0A3Q1I607</accession>
<comment type="subcellular location">
    <subcellularLocation>
        <location evidence="1">Secreted</location>
    </subcellularLocation>
</comment>
<sequence length="1525" mass="167194">MLLTTRDPALILLLLCAVCHLTLSFPTQSPSSYDDVQSLQVNIPHSGVVSAPLGSSISIPCLVSLSSAPTTTSSSPILPRIKWTVVSGGLETQILVARGQRVKVNEAYRDRAALLNYTSSPDDLSLWLGDLRSSDSGHYRCEVQQGLEDASDLVQLKVKGVVFHYRDALGRYAFSYHQAQRACKTVGAEIATPDQLLAAYYDGYEQCDAGWLADQSVRYPIQVPREGCYGDMDGQPGVRNYGTMDADDLFDVYCYVEQMDGVVFHDSVPQQLSFDEAQSYCRDAGAELATTAQLYLAWSEGLDRCSPGWLSDGSVRYPIIMPRERCGGPQAGVKTLYRFTNQTGFPEPSSLHDVYCFNGSRNTPTDSPLDYVATEPEDIGQDVVILTETDQELQLNQHVEQVEREAQSALESFPLVSSPATEENLLDTHTTVTSETSESPLNTTSTLDLLQPFDETSSPAEMTSVSQHLVNSTTSDTETHSFPQNTSLLPGVYNATTSHQNMNFTFHLSELESTTGSPESSYDPYTHNQTVADTPPEEQTQPSLSLKESPVIPEANLDINTVQANYSETDSNHTEEENILHTTPVTPDTMFEVKLVEAAAEDPVQMSLTTQSPREQTELHTQTIQSPTEELTSSWPLLDGSGDISQEIDLDIESVVNISTSVSSTSSFTTSSSLSASASSATAETQTAVPDPTLSSGSPNIAKLGSSILPTTAQLSESSISRQEGSTSSEADDMEIEDKQLYPTASEAKLVFGVSLATSESPEKNTSQLPTDSTKTQYRTSGYTEYLVTATAAYEEASGQEPGIVTATLVGGEKVVPANEEDPQVTQIVEGEDTEVPNLEEESKVSPALEEEGSDSFLLEEVKIGPTVALNEEPPTFEEGANMMPPIEEETNVSSIFEEQTSIAPTLTLKEQTSIAPTLTLEEQTSIAPNLTLEEQTSIAPNLTLEEQTSIAPNLTLKEQTSITPTLTLKEQTSITPTLTLKEQTSIAPTLTLEEQTSIAPTLTLEEQTSITPTLTLKEQTSITPTLTLEEQTSTALTLSLEEQTNIAPAIVHEEEAKVAPTLEEEVAITPTFETEANIALTVEEETRIPQTLEEETNVAPMFEDETNHSPALTEEASSTIVPEGEDKDAPTIQEDFTVFPVHSFTSNWPLLDPQESLNDLEYSKKTPSTTATAAPDFSSSTKSSAATTTTPTVSTTTHLTRRTWSPRTTTRVFHQTTEPQKVTHLIPPVDQGLVDVEYSLTQPPTLLILPNERAAVGGAGKASDACVDSPCLNGGTCTDRDGQIECLCLPTYGGNICQTDLERCEPGWDKFHGFCYRHFSQRLSWEVAEKHCRVLGAHLVSIMSPEEQSYINSNYKEYQWTGLNDKTIEDDFRWSDGSPLLYENWYRGQPDSYFLSGEDCVVMVWHDDGRWSDVPCNYHLAYTCKKSTSSCGAPPKVRNASLYGKVRQRYETNAIVRYYCAKGFHQRLNPLIRCLPGGRWERPQIMCIPEAGILNEYPEETSKFAAIEDGFEATVQPQYWDIKF</sequence>
<keyword evidence="9" id="KW-0393">Immunoglobulin domain</keyword>
<dbReference type="SMART" id="SM00034">
    <property type="entry name" value="CLECT"/>
    <property type="match status" value="1"/>
</dbReference>
<evidence type="ECO:0000259" key="17">
    <source>
        <dbReference type="PROSITE" id="PS50835"/>
    </source>
</evidence>
<dbReference type="SMART" id="SM00032">
    <property type="entry name" value="CCP"/>
    <property type="match status" value="1"/>
</dbReference>
<dbReference type="SUPFAM" id="SSF51161">
    <property type="entry name" value="Trimeric LpxA-like enzymes"/>
    <property type="match status" value="1"/>
</dbReference>
<keyword evidence="7 10" id="KW-1015">Disulfide bond</keyword>
<dbReference type="SUPFAM" id="SSF56436">
    <property type="entry name" value="C-type lectin-like"/>
    <property type="match status" value="3"/>
</dbReference>
<dbReference type="SMART" id="SM00409">
    <property type="entry name" value="IG"/>
    <property type="match status" value="1"/>
</dbReference>
<evidence type="ECO:0000256" key="12">
    <source>
        <dbReference type="PROSITE-ProRule" id="PRU00323"/>
    </source>
</evidence>
<evidence type="ECO:0000313" key="20">
    <source>
        <dbReference type="Ensembl" id="ENSATEP00000015029.1"/>
    </source>
</evidence>
<dbReference type="FunFam" id="3.10.100.10:FF:000003">
    <property type="entry name" value="Versican core protein"/>
    <property type="match status" value="1"/>
</dbReference>
<dbReference type="InterPro" id="IPR050691">
    <property type="entry name" value="Hyaluronan_bind_Proteoglycan"/>
</dbReference>
<dbReference type="InterPro" id="IPR013106">
    <property type="entry name" value="Ig_V-set"/>
</dbReference>
<reference evidence="20" key="3">
    <citation type="submission" date="2025-09" db="UniProtKB">
        <authorList>
            <consortium name="Ensembl"/>
        </authorList>
    </citation>
    <scope>IDENTIFICATION</scope>
</reference>
<evidence type="ECO:0000256" key="6">
    <source>
        <dbReference type="ARBA" id="ARBA00022974"/>
    </source>
</evidence>
<feature type="domain" description="Sushi" evidence="18">
    <location>
        <begin position="1430"/>
        <end position="1490"/>
    </location>
</feature>
<dbReference type="GO" id="GO:0045202">
    <property type="term" value="C:synapse"/>
    <property type="evidence" value="ECO:0007669"/>
    <property type="project" value="TreeGrafter"/>
</dbReference>
<dbReference type="PROSITE" id="PS50026">
    <property type="entry name" value="EGF_3"/>
    <property type="match status" value="1"/>
</dbReference>
<keyword evidence="8" id="KW-0325">Glycoprotein</keyword>
<dbReference type="InterPro" id="IPR018378">
    <property type="entry name" value="C-type_lectin_CS"/>
</dbReference>
<dbReference type="InterPro" id="IPR013783">
    <property type="entry name" value="Ig-like_fold"/>
</dbReference>
<dbReference type="CDD" id="cd00033">
    <property type="entry name" value="CCP"/>
    <property type="match status" value="1"/>
</dbReference>
<feature type="disulfide bond" evidence="10">
    <location>
        <begin position="1289"/>
        <end position="1298"/>
    </location>
</feature>
<dbReference type="GeneTree" id="ENSGT00940000157343"/>
<dbReference type="GO" id="GO:0072534">
    <property type="term" value="C:perineuronal net"/>
    <property type="evidence" value="ECO:0007669"/>
    <property type="project" value="TreeGrafter"/>
</dbReference>
<dbReference type="CDD" id="cd03520">
    <property type="entry name" value="Link_domain_CSPGs_modules_2_4"/>
    <property type="match status" value="1"/>
</dbReference>
<protein>
    <recommendedName>
        <fullName evidence="22">Brevican</fullName>
    </recommendedName>
</protein>
<dbReference type="PROSITE" id="PS00022">
    <property type="entry name" value="EGF_1"/>
    <property type="match status" value="1"/>
</dbReference>
<evidence type="ECO:0000313" key="21">
    <source>
        <dbReference type="Proteomes" id="UP000265040"/>
    </source>
</evidence>
<evidence type="ECO:0000256" key="13">
    <source>
        <dbReference type="SAM" id="MobiDB-lite"/>
    </source>
</evidence>
<feature type="region of interest" description="Disordered" evidence="13">
    <location>
        <begin position="510"/>
        <end position="542"/>
    </location>
</feature>
<name>A0A3Q1I607_ANATE</name>
<reference evidence="20" key="1">
    <citation type="submission" date="2021-04" db="EMBL/GenBank/DDBJ databases">
        <authorList>
            <consortium name="Wellcome Sanger Institute Data Sharing"/>
        </authorList>
    </citation>
    <scope>NUCLEOTIDE SEQUENCE [LARGE SCALE GENOMIC DNA]</scope>
</reference>
<keyword evidence="11" id="KW-0768">Sushi</keyword>
<evidence type="ECO:0000259" key="16">
    <source>
        <dbReference type="PROSITE" id="PS50041"/>
    </source>
</evidence>
<dbReference type="InterPro" id="IPR001304">
    <property type="entry name" value="C-type_lectin-like"/>
</dbReference>
<dbReference type="Gene3D" id="2.60.40.10">
    <property type="entry name" value="Immunoglobulins"/>
    <property type="match status" value="1"/>
</dbReference>
<evidence type="ECO:0000259" key="18">
    <source>
        <dbReference type="PROSITE" id="PS50923"/>
    </source>
</evidence>
<dbReference type="Gene3D" id="2.10.70.10">
    <property type="entry name" value="Complement Module, domain 1"/>
    <property type="match status" value="1"/>
</dbReference>
<feature type="compositionally biased region" description="Low complexity" evidence="13">
    <location>
        <begin position="664"/>
        <end position="688"/>
    </location>
</feature>
<keyword evidence="5" id="KW-0677">Repeat</keyword>
<dbReference type="FunFam" id="2.10.70.10:FF:000003">
    <property type="entry name" value="Versican core protein"/>
    <property type="match status" value="1"/>
</dbReference>
<feature type="region of interest" description="Disordered" evidence="13">
    <location>
        <begin position="664"/>
        <end position="735"/>
    </location>
</feature>
<dbReference type="Ensembl" id="ENSATET00000015265.3">
    <property type="protein sequence ID" value="ENSATEP00000015029.1"/>
    <property type="gene ID" value="ENSATEG00000010472.3"/>
</dbReference>
<evidence type="ECO:0000256" key="9">
    <source>
        <dbReference type="ARBA" id="ARBA00023319"/>
    </source>
</evidence>